<protein>
    <recommendedName>
        <fullName evidence="1">Protein NO VEIN C-terminal domain-containing protein</fullName>
    </recommendedName>
</protein>
<dbReference type="EMBL" id="CP014854">
    <property type="protein sequence ID" value="ASI99401.1"/>
    <property type="molecule type" value="Genomic_DNA"/>
</dbReference>
<keyword evidence="3" id="KW-1185">Reference proteome</keyword>
<proteinExistence type="predicted"/>
<evidence type="ECO:0000313" key="2">
    <source>
        <dbReference type="EMBL" id="ASI99401.1"/>
    </source>
</evidence>
<accession>A0A218P3A0</accession>
<gene>
    <name evidence="2" type="ORF">A3L02_07455</name>
</gene>
<name>A0A218P3A0_THECE</name>
<dbReference type="InterPro" id="IPR024975">
    <property type="entry name" value="NOV_C"/>
</dbReference>
<dbReference type="Proteomes" id="UP000197156">
    <property type="component" value="Chromosome"/>
</dbReference>
<dbReference type="Pfam" id="PF13020">
    <property type="entry name" value="NOV_C"/>
    <property type="match status" value="1"/>
</dbReference>
<dbReference type="AlphaFoldDB" id="A0A218P3A0"/>
<evidence type="ECO:0000259" key="1">
    <source>
        <dbReference type="Pfam" id="PF13020"/>
    </source>
</evidence>
<dbReference type="KEGG" id="tce:A3L02_07455"/>
<evidence type="ECO:0000313" key="3">
    <source>
        <dbReference type="Proteomes" id="UP000197156"/>
    </source>
</evidence>
<sequence length="71" mass="8535">MGDVELTYNEWIAARRLGDKYWLYIVANVRENPTLYVIQNPAENLKPVEHREIKYLIPIEEWKNKGEKVEF</sequence>
<reference evidence="2 3" key="1">
    <citation type="submission" date="2016-03" db="EMBL/GenBank/DDBJ databases">
        <title>Complete genome sequence of Thermococcus celer.</title>
        <authorList>
            <person name="Oger P.M."/>
        </authorList>
    </citation>
    <scope>NUCLEOTIDE SEQUENCE [LARGE SCALE GENOMIC DNA]</scope>
    <source>
        <strain evidence="2 3">Vu 13</strain>
    </source>
</reference>
<feature type="domain" description="Protein NO VEIN C-terminal" evidence="1">
    <location>
        <begin position="2"/>
        <end position="38"/>
    </location>
</feature>
<organism evidence="2 3">
    <name type="scientific">Thermococcus celer Vu 13 = JCM 8558</name>
    <dbReference type="NCBI Taxonomy" id="1293037"/>
    <lineage>
        <taxon>Archaea</taxon>
        <taxon>Methanobacteriati</taxon>
        <taxon>Methanobacteriota</taxon>
        <taxon>Thermococci</taxon>
        <taxon>Thermococcales</taxon>
        <taxon>Thermococcaceae</taxon>
        <taxon>Thermococcus</taxon>
    </lineage>
</organism>